<evidence type="ECO:0000313" key="1">
    <source>
        <dbReference type="EMBL" id="CAD8201470.1"/>
    </source>
</evidence>
<proteinExistence type="predicted"/>
<keyword evidence="2" id="KW-1185">Reference proteome</keyword>
<dbReference type="AlphaFoldDB" id="A0A8S1XJ52"/>
<sequence length="40" mass="4598">MYIKYDQSSNYTRASNELLQRVNCIITQGQPDHLGLLNSL</sequence>
<name>A0A8S1XJ52_PAROT</name>
<reference evidence="1" key="1">
    <citation type="submission" date="2021-01" db="EMBL/GenBank/DDBJ databases">
        <authorList>
            <consortium name="Genoscope - CEA"/>
            <person name="William W."/>
        </authorList>
    </citation>
    <scope>NUCLEOTIDE SEQUENCE</scope>
</reference>
<gene>
    <name evidence="1" type="ORF">POCTA_138.1.T1240134</name>
</gene>
<organism evidence="1 2">
    <name type="scientific">Paramecium octaurelia</name>
    <dbReference type="NCBI Taxonomy" id="43137"/>
    <lineage>
        <taxon>Eukaryota</taxon>
        <taxon>Sar</taxon>
        <taxon>Alveolata</taxon>
        <taxon>Ciliophora</taxon>
        <taxon>Intramacronucleata</taxon>
        <taxon>Oligohymenophorea</taxon>
        <taxon>Peniculida</taxon>
        <taxon>Parameciidae</taxon>
        <taxon>Paramecium</taxon>
    </lineage>
</organism>
<protein>
    <submittedName>
        <fullName evidence="1">Uncharacterized protein</fullName>
    </submittedName>
</protein>
<dbReference type="Proteomes" id="UP000683925">
    <property type="component" value="Unassembled WGS sequence"/>
</dbReference>
<comment type="caution">
    <text evidence="1">The sequence shown here is derived from an EMBL/GenBank/DDBJ whole genome shotgun (WGS) entry which is preliminary data.</text>
</comment>
<dbReference type="EMBL" id="CAJJDP010000124">
    <property type="protein sequence ID" value="CAD8201470.1"/>
    <property type="molecule type" value="Genomic_DNA"/>
</dbReference>
<evidence type="ECO:0000313" key="2">
    <source>
        <dbReference type="Proteomes" id="UP000683925"/>
    </source>
</evidence>
<accession>A0A8S1XJ52</accession>